<dbReference type="PROSITE" id="PS50026">
    <property type="entry name" value="EGF_3"/>
    <property type="match status" value="13"/>
</dbReference>
<feature type="disulfide bond" evidence="6">
    <location>
        <begin position="2293"/>
        <end position="2302"/>
    </location>
</feature>
<feature type="disulfide bond" evidence="6">
    <location>
        <begin position="1352"/>
        <end position="1361"/>
    </location>
</feature>
<dbReference type="EMBL" id="CACRXK020000766">
    <property type="protein sequence ID" value="CAB3984642.1"/>
    <property type="molecule type" value="Genomic_DNA"/>
</dbReference>
<evidence type="ECO:0000256" key="4">
    <source>
        <dbReference type="ARBA" id="ARBA00023157"/>
    </source>
</evidence>
<dbReference type="SUPFAM" id="SSF53300">
    <property type="entry name" value="vWA-like"/>
    <property type="match status" value="1"/>
</dbReference>
<dbReference type="PROSITE" id="PS50234">
    <property type="entry name" value="VWFA"/>
    <property type="match status" value="1"/>
</dbReference>
<dbReference type="Pfam" id="PF12661">
    <property type="entry name" value="hEGF"/>
    <property type="match status" value="2"/>
</dbReference>
<dbReference type="Proteomes" id="UP001152795">
    <property type="component" value="Unassembled WGS sequence"/>
</dbReference>
<dbReference type="Gene3D" id="2.10.25.10">
    <property type="entry name" value="Laminin"/>
    <property type="match status" value="16"/>
</dbReference>
<dbReference type="GO" id="GO:0005509">
    <property type="term" value="F:calcium ion binding"/>
    <property type="evidence" value="ECO:0007669"/>
    <property type="project" value="InterPro"/>
</dbReference>
<dbReference type="FunFam" id="2.60.120.260:FF:000002">
    <property type="entry name" value="Coagulation factor VIII"/>
    <property type="match status" value="3"/>
</dbReference>
<evidence type="ECO:0000256" key="2">
    <source>
        <dbReference type="ARBA" id="ARBA00022729"/>
    </source>
</evidence>
<dbReference type="PROSITE" id="PS00010">
    <property type="entry name" value="ASX_HYDROXYL"/>
    <property type="match status" value="7"/>
</dbReference>
<dbReference type="InterPro" id="IPR000421">
    <property type="entry name" value="FA58C"/>
</dbReference>
<feature type="disulfide bond" evidence="6">
    <location>
        <begin position="1821"/>
        <end position="1830"/>
    </location>
</feature>
<dbReference type="InterPro" id="IPR002035">
    <property type="entry name" value="VWF_A"/>
</dbReference>
<dbReference type="PROSITE" id="PS01186">
    <property type="entry name" value="EGF_2"/>
    <property type="match status" value="1"/>
</dbReference>
<feature type="disulfide bond" evidence="6">
    <location>
        <begin position="1275"/>
        <end position="1284"/>
    </location>
</feature>
<sequence length="2586" mass="285474">FGTRRTTIGKVRSVVELLVEGINKMALVTQGLQTITFVLFLAISPSFAAPNSILVEWDNTQETCKSDAVVPFGIENGRISDSQITSSSVWSAALSTRRSRLNGAASWTARQRDQNQWIQVDLGKEEVVTVIATQGRSNADQWVKAYSVSYSSDGQSFDYYKVKGTVMVFSANYDRNSVVKNVLSPAVTARYIRIHPMAWYSYISMRIELYGCSSGRCKSGEAAFGMKNGRIQDSQITASSAWSAGLSTKQGRLNSASSWSVRRNDQNQWIQVDLGREKVVTAIATQGRANYNQWVKTYSVSYSSNGNTFESYTIDGAVKVFSGNSDMQSIVTNALSPAITARYIRIHPVSWYGHESMRFEVYGCYTGPCNSQETAFGVEDRKIKDSQITASSVWSASLSTKQGRLNSASSWSARRNDQNQWIQVDLGREEVVTAIATQGRANFNQWVKTYFVSLGSDGNTFEPYKIGGAVKICHECTRSHVFNGNTDRGSIVFNVLSPPVKARYIRIHPETWYGHISMRFEVYGCQREIESPCKFGEVALGVETGKITDLQMTSSSFWSAALSTQKGRLYGAGSWSARQNDQNQWIQVNLGEEEVVTAIATQGRSNYNQWVKTYSVSYSLAGKTFESYKIDGVVKIFNGNSDRNTIIKNVVSPAITAGYIRIQPLSWNSHISMRIEVYGCYRAPEPCDSQPFSKERHAKPLFLLWRPPSRSGSWSARRNDQNQWIQVDLGRKEVITAIATQGRSNYNQWVKTYSVSYSLDGNTFESYKISGVAKIFNGNINRNSVLKNIFSPSISARYVRIHPKSWYGHISMRIEVYGCYREPEPCDSSPCKNNAECTNEGKSFSCKCRPYFIGLTCDTELPNPCKPRPCQNGGECVVLGNRYSCRCKPEFGGVNCEHGQSLCWATGDPHYRSFDGLTFNFMGTCEYDFAKDCSSSKLFSVRTINQRCGSRVSCTAAAKIYIAGYYIHFTRARRTAIVNGVKFTTFPIIRPGFKIINPSVKWLTLTTDIGLTVSWDTSMAIKVAVSGKFKGKICPSSLCGNNNGNRRDDNQYRRACAPPPESCIPDIVTQPIINKCHLMNSASSPFSLCNKLVDPTTLISDCKYDACRCTNPMQCVCASFATYSKQCAGYGAIMDWRFKGTYLYEPLKECAKQCKNPGEIFAECGSSCAKTCRDLSSDSQCNEECVPGCQCPKNQVLDDDSLCVPVTECTCLFQGVVYQPGQSIAIGNCKTCTCNAGAMACVDDRECGSKGPCESFPCKNGGICTEKGETFSCQCSGDYQGETCEALKPKPCDSQPCKNDGICTNVGDSFSCECVGNYQGVTCEESGPPCQPSPCRNGATCIDQGKKFSCKCPPNFIGATCETELPDPCRNAPCKNGGVCIPLGNGYSCRCRPEFGGTHCEYSQSSCYAQGDPHYTSFDRKKFNFMGKCQYVFAQDCSESKLFTVYTKNRACGWGGASCTASVTVILAGYKIQFSRVKRTAIINRVKYTNFPIVRPGFTIINPNLRSLSLTANIGLTVTWDCNMNIKVTVSGRYKNKLCPSSLCGNNNGNWRDDNQFDRKCAPPPEELVCFPTAENRPTVDKCHLINYQESPFKTCNGVIDPTELIANCKYDACRCQDPMQCVCSSLATYSKQCATYGKVVNWRFQGTYLYPPLQACAQHCKNEGEIFMECGLSCARSCRDLSRNIKCNEECVSGCQCPNGELLNDEKRCVPVAECPCQYEGKTIQAGENVDVGNCKTCTCNRGSMACVDDRDCASKGPCESFPCKNEGVCTEQGSSFSCQCPEDYQGETCEELKPKPCVSSPCKNEGICSNEGPSFSCECVGSYHGKTCEGKKPTPCDSSPCKNAATCTDTETTFSCKCPPGFIGKLCDKEPPNPCEPNPCQNAGKCEPLGNAFSCRCKDNTFGGPRCEYKQAMCEAHGDPHYTTFDKRKYNFQGQCSYVFAEDCSEDKVFKVVTTNVKCGVRGATCTAAVTVYLHGSEIRLTREVRTVIINRIKIKKFPIKRPGFVITNPSRTWLRLQTSIGLTVRWNSHTIVRVTVAGKYHGKMCGLCGNFNGDRSDDVLKTKPECVPPPSSLVCQHEAASKNKCYMDMCNYMNMSVSPFAPCNSAVDPSQLMKDCRYDACKCDDPMQCVCKSFAAYSQQCSDNAVILEWRFPGTYLFPPLQQCAQQCSISDEIWTECGSSCARSCRDLSANLACKEECVPGCQCRDGKLLNNAGQCVSAVQCPCKFEGKILKPGESVDVGDCTTCTCNKGAMKCVEDKDCLNKGQCDSHPCKNNGICSSSNDGSFSCKCTAEYEGDTCEELKPQPCDSSPCKNDGICTNKGTSFSCECKCDYQEKTCKELKTKSCDSSPCKNNGICSNEGESFQCKCFGIYEGKTCEEAKCTETKLDILLVVDGSGSVRKANFAKVKQFIQKLNTRFDIGPEKTQVALMQFGEPIKTRIEFSLGEKKTLQEVNQGVEEMEYLRSQTATGDALRKSREEIFNGKDRTDAPNVLLLFTDGQATDKQGKDYQVEQAKKLKDDGVKVITVGMGERETIDKFREKMREMASRSSDSAAPLMFEAAFEYLNFIVNNLVEEACDTSAAG</sequence>
<dbReference type="PROSITE" id="PS50022">
    <property type="entry name" value="FA58C_3"/>
    <property type="match status" value="5"/>
</dbReference>
<dbReference type="SUPFAM" id="SSF57196">
    <property type="entry name" value="EGF/Laminin"/>
    <property type="match status" value="11"/>
</dbReference>
<evidence type="ECO:0000256" key="6">
    <source>
        <dbReference type="PROSITE-ProRule" id="PRU00076"/>
    </source>
</evidence>
<dbReference type="InterPro" id="IPR014853">
    <property type="entry name" value="VWF/SSPO/ZAN-like_Cys-rich_dom"/>
</dbReference>
<dbReference type="SMART" id="SM00181">
    <property type="entry name" value="EGF"/>
    <property type="match status" value="13"/>
</dbReference>
<evidence type="ECO:0000256" key="1">
    <source>
        <dbReference type="ARBA" id="ARBA00022536"/>
    </source>
</evidence>
<dbReference type="SUPFAM" id="SSF49785">
    <property type="entry name" value="Galactose-binding domain-like"/>
    <property type="match status" value="5"/>
</dbReference>
<reference evidence="7" key="1">
    <citation type="submission" date="2020-04" db="EMBL/GenBank/DDBJ databases">
        <authorList>
            <person name="Alioto T."/>
            <person name="Alioto T."/>
            <person name="Gomez Garrido J."/>
        </authorList>
    </citation>
    <scope>NUCLEOTIDE SEQUENCE</scope>
    <source>
        <strain evidence="7">A484AB</strain>
    </source>
</reference>
<feature type="disulfide bond" evidence="6">
    <location>
        <begin position="1391"/>
        <end position="1400"/>
    </location>
</feature>
<name>A0A7D9HH51_PARCT</name>
<dbReference type="SMART" id="SM00832">
    <property type="entry name" value="C8"/>
    <property type="match status" value="3"/>
</dbReference>
<keyword evidence="3" id="KW-0677">Repeat</keyword>
<dbReference type="CDD" id="cd00057">
    <property type="entry name" value="FA58C"/>
    <property type="match status" value="5"/>
</dbReference>
<dbReference type="Pfam" id="PF00094">
    <property type="entry name" value="VWD"/>
    <property type="match status" value="3"/>
</dbReference>
<dbReference type="InterPro" id="IPR013032">
    <property type="entry name" value="EGF-like_CS"/>
</dbReference>
<dbReference type="InterPro" id="IPR036084">
    <property type="entry name" value="Ser_inhib-like_sf"/>
</dbReference>
<dbReference type="PROSITE" id="PS00022">
    <property type="entry name" value="EGF_1"/>
    <property type="match status" value="11"/>
</dbReference>
<dbReference type="SMART" id="SM00179">
    <property type="entry name" value="EGF_CA"/>
    <property type="match status" value="13"/>
</dbReference>
<dbReference type="InterPro" id="IPR001846">
    <property type="entry name" value="VWF_type-D"/>
</dbReference>
<dbReference type="InterPro" id="IPR001881">
    <property type="entry name" value="EGF-like_Ca-bd_dom"/>
</dbReference>
<feature type="disulfide bond" evidence="6">
    <location>
        <begin position="848"/>
        <end position="857"/>
    </location>
</feature>
<dbReference type="InterPro" id="IPR002919">
    <property type="entry name" value="TIL_dom"/>
</dbReference>
<proteinExistence type="predicted"/>
<evidence type="ECO:0000256" key="5">
    <source>
        <dbReference type="ARBA" id="ARBA00023180"/>
    </source>
</evidence>
<feature type="disulfide bond" evidence="6">
    <location>
        <begin position="1314"/>
        <end position="1323"/>
    </location>
</feature>
<dbReference type="InterPro" id="IPR000152">
    <property type="entry name" value="EGF-type_Asp/Asn_hydroxyl_site"/>
</dbReference>
<dbReference type="PANTHER" id="PTHR24543">
    <property type="entry name" value="MULTICOPPER OXIDASE-RELATED"/>
    <property type="match status" value="1"/>
</dbReference>
<dbReference type="FunFam" id="2.10.25.10:FF:000674">
    <property type="entry name" value="Mucin-2"/>
    <property type="match status" value="2"/>
</dbReference>
<dbReference type="FunFam" id="2.60.120.260:FF:000016">
    <property type="entry name" value="Contactin-associated protein-like 4 isoform 1"/>
    <property type="match status" value="2"/>
</dbReference>
<evidence type="ECO:0000256" key="3">
    <source>
        <dbReference type="ARBA" id="ARBA00022737"/>
    </source>
</evidence>
<dbReference type="SMART" id="SM00216">
    <property type="entry name" value="VWD"/>
    <property type="match status" value="3"/>
</dbReference>
<dbReference type="InterPro" id="IPR036465">
    <property type="entry name" value="vWFA_dom_sf"/>
</dbReference>
<dbReference type="Gene3D" id="2.60.120.260">
    <property type="entry name" value="Galactose-binding domain-like"/>
    <property type="match status" value="5"/>
</dbReference>
<dbReference type="Pfam" id="PF00754">
    <property type="entry name" value="F5_F8_type_C"/>
    <property type="match status" value="5"/>
</dbReference>
<dbReference type="SMART" id="SM00327">
    <property type="entry name" value="VWA"/>
    <property type="match status" value="1"/>
</dbReference>
<dbReference type="SMART" id="SM00231">
    <property type="entry name" value="FA58C"/>
    <property type="match status" value="5"/>
</dbReference>
<dbReference type="PRINTS" id="PR00453">
    <property type="entry name" value="VWFADOMAIN"/>
</dbReference>
<dbReference type="InterPro" id="IPR000742">
    <property type="entry name" value="EGF"/>
</dbReference>
<dbReference type="PROSITE" id="PS51233">
    <property type="entry name" value="VWFD"/>
    <property type="match status" value="3"/>
</dbReference>
<dbReference type="Pfam" id="PF08742">
    <property type="entry name" value="C8"/>
    <property type="match status" value="3"/>
</dbReference>
<feature type="non-terminal residue" evidence="7">
    <location>
        <position position="1"/>
    </location>
</feature>
<feature type="disulfide bond" evidence="6">
    <location>
        <begin position="887"/>
        <end position="896"/>
    </location>
</feature>
<feature type="disulfide bond" evidence="6">
    <location>
        <begin position="1860"/>
        <end position="1869"/>
    </location>
</feature>
<keyword evidence="5" id="KW-0325">Glycoprotein</keyword>
<comment type="caution">
    <text evidence="7">The sequence shown here is derived from an EMBL/GenBank/DDBJ whole genome shotgun (WGS) entry which is preliminary data.</text>
</comment>
<comment type="caution">
    <text evidence="6">Lacks conserved residue(s) required for the propagation of feature annotation.</text>
</comment>
<dbReference type="Gene3D" id="3.40.50.410">
    <property type="entry name" value="von Willebrand factor, type A domain"/>
    <property type="match status" value="1"/>
</dbReference>
<dbReference type="Pfam" id="PF01826">
    <property type="entry name" value="TIL"/>
    <property type="match status" value="3"/>
</dbReference>
<dbReference type="FunFam" id="2.10.25.10:FF:000434">
    <property type="entry name" value="Predicted protein"/>
    <property type="match status" value="1"/>
</dbReference>
<dbReference type="PANTHER" id="PTHR24543:SF325">
    <property type="entry name" value="F5_8 TYPE C DOMAIN-CONTAINING PROTEIN"/>
    <property type="match status" value="1"/>
</dbReference>
<keyword evidence="1 6" id="KW-0245">EGF-like domain</keyword>
<gene>
    <name evidence="7" type="ORF">PACLA_8A023045</name>
</gene>
<dbReference type="Pfam" id="PF00092">
    <property type="entry name" value="VWA"/>
    <property type="match status" value="1"/>
</dbReference>
<dbReference type="InterPro" id="IPR008979">
    <property type="entry name" value="Galactose-bd-like_sf"/>
</dbReference>
<keyword evidence="8" id="KW-1185">Reference proteome</keyword>
<dbReference type="PROSITE" id="PS01285">
    <property type="entry name" value="FA58C_1"/>
    <property type="match status" value="5"/>
</dbReference>
<feature type="disulfide bond" evidence="6">
    <location>
        <begin position="2332"/>
        <end position="2341"/>
    </location>
</feature>
<evidence type="ECO:0000313" key="7">
    <source>
        <dbReference type="EMBL" id="CAB3984642.1"/>
    </source>
</evidence>
<evidence type="ECO:0000313" key="8">
    <source>
        <dbReference type="Proteomes" id="UP001152795"/>
    </source>
</evidence>
<feature type="disulfide bond" evidence="6">
    <location>
        <begin position="1782"/>
        <end position="1791"/>
    </location>
</feature>
<dbReference type="Pfam" id="PF00008">
    <property type="entry name" value="EGF"/>
    <property type="match status" value="3"/>
</dbReference>
<dbReference type="Gene3D" id="2.10.70.10">
    <property type="entry name" value="Complement Module, domain 1"/>
    <property type="match status" value="2"/>
</dbReference>
<organism evidence="7 8">
    <name type="scientific">Paramuricea clavata</name>
    <name type="common">Red gorgonian</name>
    <name type="synonym">Violescent sea-whip</name>
    <dbReference type="NCBI Taxonomy" id="317549"/>
    <lineage>
        <taxon>Eukaryota</taxon>
        <taxon>Metazoa</taxon>
        <taxon>Cnidaria</taxon>
        <taxon>Anthozoa</taxon>
        <taxon>Octocorallia</taxon>
        <taxon>Malacalcyonacea</taxon>
        <taxon>Plexauridae</taxon>
        <taxon>Paramuricea</taxon>
    </lineage>
</organism>
<keyword evidence="4 6" id="KW-1015">Disulfide bond</keyword>
<keyword evidence="2" id="KW-0732">Signal</keyword>
<dbReference type="CDD" id="cd00054">
    <property type="entry name" value="EGF_CA"/>
    <property type="match status" value="11"/>
</dbReference>
<dbReference type="PROSITE" id="PS01286">
    <property type="entry name" value="FA58C_2"/>
    <property type="match status" value="5"/>
</dbReference>
<dbReference type="CDD" id="cd19941">
    <property type="entry name" value="TIL"/>
    <property type="match status" value="3"/>
</dbReference>
<dbReference type="SUPFAM" id="SSF57567">
    <property type="entry name" value="Serine protease inhibitors"/>
    <property type="match status" value="3"/>
</dbReference>
<dbReference type="CDD" id="cd01450">
    <property type="entry name" value="vWFA_subfamily_ECM"/>
    <property type="match status" value="1"/>
</dbReference>
<dbReference type="OrthoDB" id="10046852at2759"/>
<feature type="disulfide bond" evidence="6">
    <location>
        <begin position="2371"/>
        <end position="2380"/>
    </location>
</feature>
<accession>A0A7D9HH51</accession>
<protein>
    <submittedName>
        <fullName evidence="7">Neurogenic locus Notch -like</fullName>
    </submittedName>
</protein>
<dbReference type="FunFam" id="2.10.25.10:FF:000472">
    <property type="entry name" value="Uncharacterized protein, isoform A"/>
    <property type="match status" value="1"/>
</dbReference>
<dbReference type="FunFam" id="2.10.25.10:FF:000012">
    <property type="entry name" value="Delta-like protein"/>
    <property type="match status" value="1"/>
</dbReference>